<evidence type="ECO:0000256" key="4">
    <source>
        <dbReference type="ARBA" id="ARBA00022801"/>
    </source>
</evidence>
<dbReference type="EMBL" id="LT629776">
    <property type="protein sequence ID" value="SDR78436.1"/>
    <property type="molecule type" value="Genomic_DNA"/>
</dbReference>
<dbReference type="Gene3D" id="3.20.20.80">
    <property type="entry name" value="Glycosidases"/>
    <property type="match status" value="1"/>
</dbReference>
<keyword evidence="4" id="KW-0378">Hydrolase</keyword>
<dbReference type="Pfam" id="PF00728">
    <property type="entry name" value="Glyco_hydro_20"/>
    <property type="match status" value="1"/>
</dbReference>
<dbReference type="PANTHER" id="PTHR22600">
    <property type="entry name" value="BETA-HEXOSAMINIDASE"/>
    <property type="match status" value="1"/>
</dbReference>
<dbReference type="GO" id="GO:0005975">
    <property type="term" value="P:carbohydrate metabolic process"/>
    <property type="evidence" value="ECO:0007669"/>
    <property type="project" value="InterPro"/>
</dbReference>
<keyword evidence="5" id="KW-0326">Glycosidase</keyword>
<dbReference type="EC" id="3.2.1.52" evidence="3"/>
<dbReference type="InterPro" id="IPR025705">
    <property type="entry name" value="Beta_hexosaminidase_sua/sub"/>
</dbReference>
<evidence type="ECO:0000256" key="2">
    <source>
        <dbReference type="ARBA" id="ARBA00006285"/>
    </source>
</evidence>
<feature type="domain" description="Glycoside hydrolase family 20 catalytic" evidence="7">
    <location>
        <begin position="153"/>
        <end position="508"/>
    </location>
</feature>
<name>A0A1H1LV79_9CELL</name>
<protein>
    <recommendedName>
        <fullName evidence="3">beta-N-acetylhexosaminidase</fullName>
        <ecNumber evidence="3">3.2.1.52</ecNumber>
    </recommendedName>
</protein>
<comment type="similarity">
    <text evidence="2">Belongs to the glycosyl hydrolase 20 family.</text>
</comment>
<dbReference type="eggNOG" id="COG3525">
    <property type="taxonomic scope" value="Bacteria"/>
</dbReference>
<dbReference type="OrthoDB" id="9763537at2"/>
<reference evidence="9 10" key="1">
    <citation type="submission" date="2016-10" db="EMBL/GenBank/DDBJ databases">
        <authorList>
            <person name="de Groot N.N."/>
        </authorList>
    </citation>
    <scope>NUCLEOTIDE SEQUENCE [LARGE SCALE GENOMIC DNA]</scope>
    <source>
        <strain evidence="9 10">DSM 22126</strain>
    </source>
</reference>
<evidence type="ECO:0000313" key="10">
    <source>
        <dbReference type="Proteomes" id="UP000185663"/>
    </source>
</evidence>
<organism evidence="9 10">
    <name type="scientific">Paraoerskovia marina</name>
    <dbReference type="NCBI Taxonomy" id="545619"/>
    <lineage>
        <taxon>Bacteria</taxon>
        <taxon>Bacillati</taxon>
        <taxon>Actinomycetota</taxon>
        <taxon>Actinomycetes</taxon>
        <taxon>Micrococcales</taxon>
        <taxon>Cellulomonadaceae</taxon>
        <taxon>Paraoerskovia</taxon>
    </lineage>
</organism>
<gene>
    <name evidence="9" type="ORF">SAMN04489860_0040</name>
</gene>
<keyword evidence="10" id="KW-1185">Reference proteome</keyword>
<dbReference type="STRING" id="545619.SAMN04489860_0040"/>
<evidence type="ECO:0000256" key="1">
    <source>
        <dbReference type="ARBA" id="ARBA00001231"/>
    </source>
</evidence>
<evidence type="ECO:0000259" key="7">
    <source>
        <dbReference type="Pfam" id="PF00728"/>
    </source>
</evidence>
<feature type="active site" description="Proton donor" evidence="6">
    <location>
        <position position="317"/>
    </location>
</feature>
<dbReference type="Pfam" id="PF02838">
    <property type="entry name" value="Glyco_hydro_20b"/>
    <property type="match status" value="1"/>
</dbReference>
<comment type="catalytic activity">
    <reaction evidence="1">
        <text>Hydrolysis of terminal non-reducing N-acetyl-D-hexosamine residues in N-acetyl-beta-D-hexosaminides.</text>
        <dbReference type="EC" id="3.2.1.52"/>
    </reaction>
</comment>
<dbReference type="InterPro" id="IPR017853">
    <property type="entry name" value="GH"/>
</dbReference>
<dbReference type="GO" id="GO:0004563">
    <property type="term" value="F:beta-N-acetylhexosaminidase activity"/>
    <property type="evidence" value="ECO:0007669"/>
    <property type="project" value="UniProtKB-EC"/>
</dbReference>
<evidence type="ECO:0000259" key="8">
    <source>
        <dbReference type="Pfam" id="PF02838"/>
    </source>
</evidence>
<dbReference type="PRINTS" id="PR00738">
    <property type="entry name" value="GLHYDRLASE20"/>
</dbReference>
<accession>A0A1H1LV79</accession>
<dbReference type="Proteomes" id="UP000185663">
    <property type="component" value="Chromosome I"/>
</dbReference>
<evidence type="ECO:0000256" key="3">
    <source>
        <dbReference type="ARBA" id="ARBA00012663"/>
    </source>
</evidence>
<feature type="domain" description="Beta-hexosaminidase bacterial type N-terminal" evidence="8">
    <location>
        <begin position="3"/>
        <end position="149"/>
    </location>
</feature>
<dbReference type="PANTHER" id="PTHR22600:SF57">
    <property type="entry name" value="BETA-N-ACETYLHEXOSAMINIDASE"/>
    <property type="match status" value="1"/>
</dbReference>
<proteinExistence type="inferred from homology"/>
<dbReference type="SUPFAM" id="SSF55545">
    <property type="entry name" value="beta-N-acetylhexosaminidase-like domain"/>
    <property type="match status" value="1"/>
</dbReference>
<dbReference type="GO" id="GO:0016020">
    <property type="term" value="C:membrane"/>
    <property type="evidence" value="ECO:0007669"/>
    <property type="project" value="TreeGrafter"/>
</dbReference>
<dbReference type="SUPFAM" id="SSF51445">
    <property type="entry name" value="(Trans)glycosidases"/>
    <property type="match status" value="1"/>
</dbReference>
<evidence type="ECO:0000313" key="9">
    <source>
        <dbReference type="EMBL" id="SDR78436.1"/>
    </source>
</evidence>
<dbReference type="AlphaFoldDB" id="A0A1H1LV79"/>
<evidence type="ECO:0000256" key="5">
    <source>
        <dbReference type="ARBA" id="ARBA00023295"/>
    </source>
</evidence>
<dbReference type="Gene3D" id="3.30.379.10">
    <property type="entry name" value="Chitobiase/beta-hexosaminidase domain 2-like"/>
    <property type="match status" value="1"/>
</dbReference>
<dbReference type="GO" id="GO:0030203">
    <property type="term" value="P:glycosaminoglycan metabolic process"/>
    <property type="evidence" value="ECO:0007669"/>
    <property type="project" value="TreeGrafter"/>
</dbReference>
<evidence type="ECO:0000256" key="6">
    <source>
        <dbReference type="PIRSR" id="PIRSR625705-1"/>
    </source>
</evidence>
<sequence>MFPVVPLPLSVTEADGSFVLSDATPVVVTDPLAAAMAHVFADDLAVETGLRLDVTSGSGAVHAGAIVCEVAVDDPELAALGVPQGVRADGRAAVSESYALAVTDDGVRVRGRGAEGVLRGLTVLRQLLVAAPADPETGARTLGAVRVVDSPRYAWRGLSFDVVRTFHDVATVRRVIDLLAMHRMNVLHLHLTDDQGWRIEVPARPALTEVGARGAVGDRRGGFYTVEDLRGLVRYAAARRVAIVPEIDVPGHSAAMLAAYPELLGDRPATAGERADGEAGQSTLDPDLEATWAVLSDVLDTVVDVFPSRYVHIGGDEAVGMPDDVHAAFVTRFASEVVARGRRVVGWQEASRGLLGPDALAQHWIDFVPTDGTTVDRSQFDHVDPALLDVLVEMFSKAPADVGRTLDQGTRAIVSPTAHAYLDRQYSAPSDDPAQEADRARLGLPAYAPGTVEDFYSWEPSTAVHALPAEAVAGVEAAIWCESVTDARDLDLLLLPRLAGLAERAWSPAGASSYADHATRVAAVAPAWETRGHDWFRAL</sequence>
<dbReference type="InterPro" id="IPR029018">
    <property type="entry name" value="Hex-like_dom2"/>
</dbReference>
<dbReference type="InterPro" id="IPR015882">
    <property type="entry name" value="HEX_bac_N"/>
</dbReference>
<dbReference type="RefSeq" id="WP_083371119.1">
    <property type="nucleotide sequence ID" value="NZ_LT629776.1"/>
</dbReference>
<dbReference type="InterPro" id="IPR015883">
    <property type="entry name" value="Glyco_hydro_20_cat"/>
</dbReference>